<evidence type="ECO:0000256" key="2">
    <source>
        <dbReference type="SAM" id="MobiDB-lite"/>
    </source>
</evidence>
<feature type="compositionally biased region" description="Basic and acidic residues" evidence="2">
    <location>
        <begin position="371"/>
        <end position="384"/>
    </location>
</feature>
<evidence type="ECO:0000256" key="1">
    <source>
        <dbReference type="SAM" id="Coils"/>
    </source>
</evidence>
<keyword evidence="4" id="KW-1185">Reference proteome</keyword>
<reference evidence="3" key="1">
    <citation type="journal article" date="2022" name="bioRxiv">
        <title>Sequencing and chromosome-scale assembly of the giantPleurodeles waltlgenome.</title>
        <authorList>
            <person name="Brown T."/>
            <person name="Elewa A."/>
            <person name="Iarovenko S."/>
            <person name="Subramanian E."/>
            <person name="Araus A.J."/>
            <person name="Petzold A."/>
            <person name="Susuki M."/>
            <person name="Suzuki K.-i.T."/>
            <person name="Hayashi T."/>
            <person name="Toyoda A."/>
            <person name="Oliveira C."/>
            <person name="Osipova E."/>
            <person name="Leigh N.D."/>
            <person name="Simon A."/>
            <person name="Yun M.H."/>
        </authorList>
    </citation>
    <scope>NUCLEOTIDE SEQUENCE</scope>
    <source>
        <strain evidence="3">20211129_DDA</strain>
        <tissue evidence="3">Liver</tissue>
    </source>
</reference>
<feature type="region of interest" description="Disordered" evidence="2">
    <location>
        <begin position="302"/>
        <end position="366"/>
    </location>
</feature>
<evidence type="ECO:0000313" key="3">
    <source>
        <dbReference type="EMBL" id="KAJ1190439.1"/>
    </source>
</evidence>
<accession>A0AAV7UPQ6</accession>
<dbReference type="AlphaFoldDB" id="A0AAV7UPQ6"/>
<name>A0AAV7UPQ6_PLEWA</name>
<dbReference type="InterPro" id="IPR036691">
    <property type="entry name" value="Endo/exonu/phosph_ase_sf"/>
</dbReference>
<dbReference type="Proteomes" id="UP001066276">
    <property type="component" value="Chromosome 3_1"/>
</dbReference>
<protein>
    <submittedName>
        <fullName evidence="3">Uncharacterized protein</fullName>
    </submittedName>
</protein>
<evidence type="ECO:0000313" key="4">
    <source>
        <dbReference type="Proteomes" id="UP001066276"/>
    </source>
</evidence>
<comment type="caution">
    <text evidence="3">The sequence shown here is derived from an EMBL/GenBank/DDBJ whole genome shotgun (WGS) entry which is preliminary data.</text>
</comment>
<feature type="compositionally biased region" description="Basic and acidic residues" evidence="2">
    <location>
        <begin position="455"/>
        <end position="466"/>
    </location>
</feature>
<gene>
    <name evidence="3" type="ORF">NDU88_007177</name>
</gene>
<feature type="region of interest" description="Disordered" evidence="2">
    <location>
        <begin position="403"/>
        <end position="466"/>
    </location>
</feature>
<proteinExistence type="predicted"/>
<organism evidence="3 4">
    <name type="scientific">Pleurodeles waltl</name>
    <name type="common">Iberian ribbed newt</name>
    <dbReference type="NCBI Taxonomy" id="8319"/>
    <lineage>
        <taxon>Eukaryota</taxon>
        <taxon>Metazoa</taxon>
        <taxon>Chordata</taxon>
        <taxon>Craniata</taxon>
        <taxon>Vertebrata</taxon>
        <taxon>Euteleostomi</taxon>
        <taxon>Amphibia</taxon>
        <taxon>Batrachia</taxon>
        <taxon>Caudata</taxon>
        <taxon>Salamandroidea</taxon>
        <taxon>Salamandridae</taxon>
        <taxon>Pleurodelinae</taxon>
        <taxon>Pleurodeles</taxon>
    </lineage>
</organism>
<dbReference type="Gene3D" id="3.60.10.10">
    <property type="entry name" value="Endonuclease/exonuclease/phosphatase"/>
    <property type="match status" value="1"/>
</dbReference>
<dbReference type="EMBL" id="JANPWB010000005">
    <property type="protein sequence ID" value="KAJ1190439.1"/>
    <property type="molecule type" value="Genomic_DNA"/>
</dbReference>
<keyword evidence="1" id="KW-0175">Coiled coil</keyword>
<sequence length="466" mass="52050">MDLITQLGLVDIWRARHLEGGGYTHYSAAHNLHTRIDYWLVSYGWLSRLETVNPWPRTYSDHSPVPLLWTSGAGPAPPFSWRFPPCSLLDPVFKAELDTEITDFFQINRGSVDSVGIVWETFKVFIRGAVIAKQAGVLRSIRRRLRLLEEELAQLERDLHDTAHTRTMGRIHIKLQELQELALMEIQHLGKYVTARVYGEGDRPGRVLANLIRPHRDNNAITKVVAADGSELDDPALIAQRFRDYYQDLYTSRVTSTPEAVLDYLTHIALPRLEETNREELMAPLTLTELPRALGGMGEGRWGRAPHAEPHGLKRQRRPGPRERPCADGLPLGAHLETPVKKTRGAPPDWRYAGSPGGRWGRAPHAESRRLRGRCCPDPREGPSADRAVPGCPLSYIGGEDQRSPAGLGVHREPWRAPGPCSTCGAPRTREATPPQPGKRGPALMRPPLGAHLKTPAERIRGTLLN</sequence>
<dbReference type="SUPFAM" id="SSF56219">
    <property type="entry name" value="DNase I-like"/>
    <property type="match status" value="1"/>
</dbReference>
<feature type="coiled-coil region" evidence="1">
    <location>
        <begin position="138"/>
        <end position="165"/>
    </location>
</feature>
<feature type="region of interest" description="Disordered" evidence="2">
    <location>
        <begin position="371"/>
        <end position="390"/>
    </location>
</feature>